<name>A0A6A5BP30_NAEFO</name>
<feature type="transmembrane region" description="Helical" evidence="2">
    <location>
        <begin position="349"/>
        <end position="368"/>
    </location>
</feature>
<keyword evidence="5" id="KW-1185">Reference proteome</keyword>
<feature type="transmembrane region" description="Helical" evidence="2">
    <location>
        <begin position="404"/>
        <end position="421"/>
    </location>
</feature>
<keyword evidence="2" id="KW-1133">Transmembrane helix</keyword>
<dbReference type="VEuPathDB" id="AmoebaDB:NfTy_052240"/>
<evidence type="ECO:0000256" key="2">
    <source>
        <dbReference type="SAM" id="Phobius"/>
    </source>
</evidence>
<evidence type="ECO:0000259" key="3">
    <source>
        <dbReference type="Pfam" id="PF02517"/>
    </source>
</evidence>
<feature type="transmembrane region" description="Helical" evidence="2">
    <location>
        <begin position="182"/>
        <end position="202"/>
    </location>
</feature>
<feature type="domain" description="CAAX prenyl protease 2/Lysostaphin resistance protein A-like" evidence="3">
    <location>
        <begin position="316"/>
        <end position="412"/>
    </location>
</feature>
<dbReference type="RefSeq" id="XP_044560567.1">
    <property type="nucleotide sequence ID" value="XM_044708678.1"/>
</dbReference>
<dbReference type="OMA" id="HMFFRRT"/>
<feature type="compositionally biased region" description="Acidic residues" evidence="1">
    <location>
        <begin position="33"/>
        <end position="57"/>
    </location>
</feature>
<organism evidence="4 5">
    <name type="scientific">Naegleria fowleri</name>
    <name type="common">Brain eating amoeba</name>
    <dbReference type="NCBI Taxonomy" id="5763"/>
    <lineage>
        <taxon>Eukaryota</taxon>
        <taxon>Discoba</taxon>
        <taxon>Heterolobosea</taxon>
        <taxon>Tetramitia</taxon>
        <taxon>Eutetramitia</taxon>
        <taxon>Vahlkampfiidae</taxon>
        <taxon>Naegleria</taxon>
    </lineage>
</organism>
<dbReference type="GeneID" id="68112399"/>
<feature type="compositionally biased region" description="Polar residues" evidence="1">
    <location>
        <begin position="1"/>
        <end position="15"/>
    </location>
</feature>
<keyword evidence="2" id="KW-0812">Transmembrane</keyword>
<dbReference type="EMBL" id="VFQX01000043">
    <property type="protein sequence ID" value="KAF0975854.1"/>
    <property type="molecule type" value="Genomic_DNA"/>
</dbReference>
<dbReference type="PANTHER" id="PTHR36435:SF1">
    <property type="entry name" value="CAAX AMINO TERMINAL PROTEASE FAMILY PROTEIN"/>
    <property type="match status" value="1"/>
</dbReference>
<evidence type="ECO:0000313" key="4">
    <source>
        <dbReference type="EMBL" id="KAF0975854.1"/>
    </source>
</evidence>
<feature type="transmembrane region" description="Helical" evidence="2">
    <location>
        <begin position="374"/>
        <end position="392"/>
    </location>
</feature>
<comment type="caution">
    <text evidence="4">The sequence shown here is derived from an EMBL/GenBank/DDBJ whole genome shotgun (WGS) entry which is preliminary data.</text>
</comment>
<dbReference type="InterPro" id="IPR052710">
    <property type="entry name" value="CAAX_protease"/>
</dbReference>
<dbReference type="Pfam" id="PF02517">
    <property type="entry name" value="Rce1-like"/>
    <property type="match status" value="1"/>
</dbReference>
<feature type="region of interest" description="Disordered" evidence="1">
    <location>
        <begin position="1"/>
        <end position="68"/>
    </location>
</feature>
<proteinExistence type="predicted"/>
<feature type="transmembrane region" description="Helical" evidence="2">
    <location>
        <begin position="318"/>
        <end position="337"/>
    </location>
</feature>
<keyword evidence="2" id="KW-0472">Membrane</keyword>
<dbReference type="InterPro" id="IPR003675">
    <property type="entry name" value="Rce1/LyrA-like_dom"/>
</dbReference>
<gene>
    <name evidence="4" type="ORF">FDP41_005181</name>
</gene>
<dbReference type="Proteomes" id="UP000444721">
    <property type="component" value="Unassembled WGS sequence"/>
</dbReference>
<feature type="region of interest" description="Disordered" evidence="1">
    <location>
        <begin position="471"/>
        <end position="499"/>
    </location>
</feature>
<sequence>MSSSATTIEDSQQGVSSSSESSSALRHRKNLTDDDNVEGIELTSEEEAELLKEEEEEERKKLLQSGQTPLPPTWTQSFWMKWLGIVFPIILSLGDVVLFVFEYLFTNTIVQTLLASVSFHKYRSFSSIHKCNACKINALPQDGTFQNNNQAFSAFNEMMNLNWKECISCVMSHDYALIVTNFLYVTVWTCCICYYFTWRYGVTLKRIKKPSAKAILVVSVIAIGMALMVWFQYRNNQWVYSLSNFKAIKRDTKNPFGLFGTNETDVETTSEVIEDSEVASFVSEDTLLTTNLTAGNNASTTPVPDLNEENSQVDYLKMIQLLIGSPIVEEIILRVVLVHMFFRRTGKPIVSFFMTNLLFAMLHMFSINWGASELYTYFQVLAGFILGMFYSTRYYLTENLTENAMLHIANNISAIFIPVTLKFEDVYPNYIVPIILSLSFYGIMLILDLVKIMQMPTKQIVPVIETSKSNTNNNTTQAASSSNASVPTPNKKSSKKKKN</sequence>
<dbReference type="VEuPathDB" id="AmoebaDB:FDP41_005181"/>
<evidence type="ECO:0000313" key="5">
    <source>
        <dbReference type="Proteomes" id="UP000444721"/>
    </source>
</evidence>
<dbReference type="AlphaFoldDB" id="A0A6A5BP30"/>
<reference evidence="4 5" key="1">
    <citation type="journal article" date="2019" name="Sci. Rep.">
        <title>Nanopore sequencing improves the draft genome of the human pathogenic amoeba Naegleria fowleri.</title>
        <authorList>
            <person name="Liechti N."/>
            <person name="Schurch N."/>
            <person name="Bruggmann R."/>
            <person name="Wittwer M."/>
        </authorList>
    </citation>
    <scope>NUCLEOTIDE SEQUENCE [LARGE SCALE GENOMIC DNA]</scope>
    <source>
        <strain evidence="4 5">ATCC 30894</strain>
    </source>
</reference>
<feature type="compositionally biased region" description="Low complexity" evidence="1">
    <location>
        <begin position="471"/>
        <end position="485"/>
    </location>
</feature>
<dbReference type="VEuPathDB" id="AmoebaDB:NF0104490"/>
<protein>
    <recommendedName>
        <fullName evidence="3">CAAX prenyl protease 2/Lysostaphin resistance protein A-like domain-containing protein</fullName>
    </recommendedName>
</protein>
<dbReference type="GO" id="GO:0080120">
    <property type="term" value="P:CAAX-box protein maturation"/>
    <property type="evidence" value="ECO:0007669"/>
    <property type="project" value="UniProtKB-ARBA"/>
</dbReference>
<dbReference type="OrthoDB" id="10258356at2759"/>
<evidence type="ECO:0000256" key="1">
    <source>
        <dbReference type="SAM" id="MobiDB-lite"/>
    </source>
</evidence>
<dbReference type="GO" id="GO:0004175">
    <property type="term" value="F:endopeptidase activity"/>
    <property type="evidence" value="ECO:0007669"/>
    <property type="project" value="UniProtKB-ARBA"/>
</dbReference>
<feature type="transmembrane region" description="Helical" evidence="2">
    <location>
        <begin position="427"/>
        <end position="450"/>
    </location>
</feature>
<feature type="transmembrane region" description="Helical" evidence="2">
    <location>
        <begin position="82"/>
        <end position="105"/>
    </location>
</feature>
<dbReference type="PANTHER" id="PTHR36435">
    <property type="entry name" value="SLR1288 PROTEIN"/>
    <property type="match status" value="1"/>
</dbReference>
<feature type="transmembrane region" description="Helical" evidence="2">
    <location>
        <begin position="214"/>
        <end position="233"/>
    </location>
</feature>
<accession>A0A6A5BP30</accession>